<dbReference type="AlphaFoldDB" id="A0A1E8BHW9"/>
<protein>
    <recommendedName>
        <fullName evidence="3">Group-specific protein</fullName>
    </recommendedName>
</protein>
<evidence type="ECO:0000313" key="1">
    <source>
        <dbReference type="EMBL" id="OFD88839.1"/>
    </source>
</evidence>
<dbReference type="PATRIC" id="fig|86662.28.peg.4759"/>
<sequence>MKLYFKDMEIGEIKDVFGEMPWMYGTIRLYENSKPFQNYFREMVDEESTFDVESIDREFLDDENWSVFDEGERRYLGINIPAIHMEDATIAWRWR</sequence>
<dbReference type="EMBL" id="LXLX01000049">
    <property type="protein sequence ID" value="OFD88839.1"/>
    <property type="molecule type" value="Genomic_DNA"/>
</dbReference>
<evidence type="ECO:0000313" key="2">
    <source>
        <dbReference type="Proteomes" id="UP000175835"/>
    </source>
</evidence>
<organism evidence="1 2">
    <name type="scientific">Bacillus mycoides</name>
    <dbReference type="NCBI Taxonomy" id="1405"/>
    <lineage>
        <taxon>Bacteria</taxon>
        <taxon>Bacillati</taxon>
        <taxon>Bacillota</taxon>
        <taxon>Bacilli</taxon>
        <taxon>Bacillales</taxon>
        <taxon>Bacillaceae</taxon>
        <taxon>Bacillus</taxon>
        <taxon>Bacillus cereus group</taxon>
    </lineage>
</organism>
<gene>
    <name evidence="1" type="ORF">BWGOE11_46180</name>
</gene>
<proteinExistence type="predicted"/>
<dbReference type="RefSeq" id="WP_070146924.1">
    <property type="nucleotide sequence ID" value="NZ_LXLO01000063.1"/>
</dbReference>
<name>A0A1E8BHW9_BACMY</name>
<comment type="caution">
    <text evidence="1">The sequence shown here is derived from an EMBL/GenBank/DDBJ whole genome shotgun (WGS) entry which is preliminary data.</text>
</comment>
<dbReference type="Proteomes" id="UP000175835">
    <property type="component" value="Unassembled WGS sequence"/>
</dbReference>
<accession>A0A1E8BHW9</accession>
<reference evidence="1 2" key="1">
    <citation type="submission" date="2016-05" db="EMBL/GenBank/DDBJ databases">
        <title>Bacillus thuringiensis and Bacillus weihenstephanensis as novel biocontrol agents of wilt causing Verticillium species.</title>
        <authorList>
            <person name="Hollensteiner J."/>
            <person name="Wemheuer F."/>
            <person name="Harting R."/>
            <person name="Kolarzyk A."/>
            <person name="Diaz-Valerio S."/>
            <person name="Poehlein A."/>
            <person name="Brzuszkiewicz E."/>
            <person name="Nesemann K."/>
            <person name="Braus-Stromeyer S."/>
            <person name="Braus G."/>
            <person name="Daniel R."/>
            <person name="Liesegang H."/>
        </authorList>
    </citation>
    <scope>NUCLEOTIDE SEQUENCE [LARGE SCALE GENOMIC DNA]</scope>
    <source>
        <strain evidence="1 2">GOE11</strain>
    </source>
</reference>
<evidence type="ECO:0008006" key="3">
    <source>
        <dbReference type="Google" id="ProtNLM"/>
    </source>
</evidence>